<keyword evidence="8" id="KW-0675">Receptor</keyword>
<evidence type="ECO:0000256" key="4">
    <source>
        <dbReference type="ARBA" id="ARBA00022692"/>
    </source>
</evidence>
<dbReference type="InterPro" id="IPR017983">
    <property type="entry name" value="GPCR_2_secretin-like_CS"/>
</dbReference>
<dbReference type="PROSITE" id="PS50227">
    <property type="entry name" value="G_PROTEIN_RECEP_F2_3"/>
    <property type="match status" value="1"/>
</dbReference>
<dbReference type="InterPro" id="IPR000832">
    <property type="entry name" value="GPCR_2_secretin-like"/>
</dbReference>
<sequence length="517" mass="59478">MGGIQTTPTNSREFEKQTAECAEKHAGVTLDYGYSYCNATYDGYLCWPPTQAGAVVEQNCPTERLSDTSSHAFRKCSEEGLWVGRRPNETSPFGWTNFTPCFPVEVQHLLNLVYDNDDQSTQTKFDIASSTRLMEIIGFSISLIAICVSLIIYTQYRCLRNTRTRVHCSLFSAMLLQVIIRLILYGDQALVRSYQEISGKSVKQGIDNMPYLCESSYISLEYATSVMFTWMLIEGLYLHQVVTTNFLRGEIHFKYYYIIGWGLPVVFTSAWATLTAINYGQRKNRIECWYGYNFHRLYWILQAPRLGVILINFVFLINIMRVLIVKLRHTTTSELVRVRKAVRAALVLLPLLGITNILSMVEGYATSHGIVVFQIWSYVTHFLRSFQGFFIAVIYCFLNEEVKQAVKKHYRNYMAMRSDARRQQRTARACKDFASPQDPGDDIPGCSDETKSWVALRNMRYNSYDCPVANIRQSETAFGAEISTDYRSAPENIVFEELSFGYDRRRDPEKNFELVTI</sequence>
<dbReference type="PANTHER" id="PTHR45620">
    <property type="entry name" value="PDF RECEPTOR-LIKE PROTEIN-RELATED"/>
    <property type="match status" value="1"/>
</dbReference>
<evidence type="ECO:0000256" key="1">
    <source>
        <dbReference type="ARBA" id="ARBA00004651"/>
    </source>
</evidence>
<evidence type="ECO:0000256" key="8">
    <source>
        <dbReference type="ARBA" id="ARBA00023170"/>
    </source>
</evidence>
<feature type="transmembrane region" description="Helical" evidence="11">
    <location>
        <begin position="222"/>
        <end position="243"/>
    </location>
</feature>
<name>A0A921YQQ0_MANSE</name>
<evidence type="ECO:0000256" key="11">
    <source>
        <dbReference type="SAM" id="Phobius"/>
    </source>
</evidence>
<evidence type="ECO:0000256" key="10">
    <source>
        <dbReference type="ARBA" id="ARBA00023224"/>
    </source>
</evidence>
<evidence type="ECO:0000259" key="12">
    <source>
        <dbReference type="PROSITE" id="PS50227"/>
    </source>
</evidence>
<feature type="transmembrane region" description="Helical" evidence="11">
    <location>
        <begin position="133"/>
        <end position="154"/>
    </location>
</feature>
<keyword evidence="3" id="KW-1003">Cell membrane</keyword>
<reference evidence="14" key="1">
    <citation type="journal article" date="2016" name="Insect Biochem. Mol. Biol.">
        <title>Multifaceted biological insights from a draft genome sequence of the tobacco hornworm moth, Manduca sexta.</title>
        <authorList>
            <person name="Kanost M.R."/>
            <person name="Arrese E.L."/>
            <person name="Cao X."/>
            <person name="Chen Y.R."/>
            <person name="Chellapilla S."/>
            <person name="Goldsmith M.R."/>
            <person name="Grosse-Wilde E."/>
            <person name="Heckel D.G."/>
            <person name="Herndon N."/>
            <person name="Jiang H."/>
            <person name="Papanicolaou A."/>
            <person name="Qu J."/>
            <person name="Soulages J.L."/>
            <person name="Vogel H."/>
            <person name="Walters J."/>
            <person name="Waterhouse R.M."/>
            <person name="Ahn S.J."/>
            <person name="Almeida F.C."/>
            <person name="An C."/>
            <person name="Aqrawi P."/>
            <person name="Bretschneider A."/>
            <person name="Bryant W.B."/>
            <person name="Bucks S."/>
            <person name="Chao H."/>
            <person name="Chevignon G."/>
            <person name="Christen J.M."/>
            <person name="Clarke D.F."/>
            <person name="Dittmer N.T."/>
            <person name="Ferguson L.C.F."/>
            <person name="Garavelou S."/>
            <person name="Gordon K.H.J."/>
            <person name="Gunaratna R.T."/>
            <person name="Han Y."/>
            <person name="Hauser F."/>
            <person name="He Y."/>
            <person name="Heidel-Fischer H."/>
            <person name="Hirsh A."/>
            <person name="Hu Y."/>
            <person name="Jiang H."/>
            <person name="Kalra D."/>
            <person name="Klinner C."/>
            <person name="Konig C."/>
            <person name="Kovar C."/>
            <person name="Kroll A.R."/>
            <person name="Kuwar S.S."/>
            <person name="Lee S.L."/>
            <person name="Lehman R."/>
            <person name="Li K."/>
            <person name="Li Z."/>
            <person name="Liang H."/>
            <person name="Lovelace S."/>
            <person name="Lu Z."/>
            <person name="Mansfield J.H."/>
            <person name="McCulloch K.J."/>
            <person name="Mathew T."/>
            <person name="Morton B."/>
            <person name="Muzny D.M."/>
            <person name="Neunemann D."/>
            <person name="Ongeri F."/>
            <person name="Pauchet Y."/>
            <person name="Pu L.L."/>
            <person name="Pyrousis I."/>
            <person name="Rao X.J."/>
            <person name="Redding A."/>
            <person name="Roesel C."/>
            <person name="Sanchez-Gracia A."/>
            <person name="Schaack S."/>
            <person name="Shukla A."/>
            <person name="Tetreau G."/>
            <person name="Wang Y."/>
            <person name="Xiong G.H."/>
            <person name="Traut W."/>
            <person name="Walsh T.K."/>
            <person name="Worley K.C."/>
            <person name="Wu D."/>
            <person name="Wu W."/>
            <person name="Wu Y.Q."/>
            <person name="Zhang X."/>
            <person name="Zou Z."/>
            <person name="Zucker H."/>
            <person name="Briscoe A.D."/>
            <person name="Burmester T."/>
            <person name="Clem R.J."/>
            <person name="Feyereisen R."/>
            <person name="Grimmelikhuijzen C.J.P."/>
            <person name="Hamodrakas S.J."/>
            <person name="Hansson B.S."/>
            <person name="Huguet E."/>
            <person name="Jermiin L.S."/>
            <person name="Lan Q."/>
            <person name="Lehman H.K."/>
            <person name="Lorenzen M."/>
            <person name="Merzendorfer H."/>
            <person name="Michalopoulos I."/>
            <person name="Morton D.B."/>
            <person name="Muthukrishnan S."/>
            <person name="Oakeshott J.G."/>
            <person name="Palmer W."/>
            <person name="Park Y."/>
            <person name="Passarelli A.L."/>
            <person name="Rozas J."/>
            <person name="Schwartz L.M."/>
            <person name="Smith W."/>
            <person name="Southgate A."/>
            <person name="Vilcinskas A."/>
            <person name="Vogt R."/>
            <person name="Wang P."/>
            <person name="Werren J."/>
            <person name="Yu X.Q."/>
            <person name="Zhou J.J."/>
            <person name="Brown S.J."/>
            <person name="Scherer S.E."/>
            <person name="Richards S."/>
            <person name="Blissard G.W."/>
        </authorList>
    </citation>
    <scope>NUCLEOTIDE SEQUENCE</scope>
</reference>
<reference evidence="14" key="2">
    <citation type="submission" date="2020-12" db="EMBL/GenBank/DDBJ databases">
        <authorList>
            <person name="Kanost M."/>
        </authorList>
    </citation>
    <scope>NUCLEOTIDE SEQUENCE</scope>
</reference>
<keyword evidence="4 11" id="KW-0812">Transmembrane</keyword>
<evidence type="ECO:0000313" key="14">
    <source>
        <dbReference type="EMBL" id="KAG6443184.1"/>
    </source>
</evidence>
<evidence type="ECO:0000256" key="7">
    <source>
        <dbReference type="ARBA" id="ARBA00023136"/>
    </source>
</evidence>
<accession>A0A921YQQ0</accession>
<evidence type="ECO:0000259" key="13">
    <source>
        <dbReference type="PROSITE" id="PS50261"/>
    </source>
</evidence>
<dbReference type="InterPro" id="IPR001879">
    <property type="entry name" value="GPCR_2_extracellular_dom"/>
</dbReference>
<dbReference type="PRINTS" id="PR00249">
    <property type="entry name" value="GPCRSECRETIN"/>
</dbReference>
<dbReference type="EMBL" id="JH668300">
    <property type="protein sequence ID" value="KAG6443184.1"/>
    <property type="molecule type" value="Genomic_DNA"/>
</dbReference>
<dbReference type="GO" id="GO:0005886">
    <property type="term" value="C:plasma membrane"/>
    <property type="evidence" value="ECO:0007669"/>
    <property type="project" value="UniProtKB-SubCell"/>
</dbReference>
<keyword evidence="6" id="KW-0297">G-protein coupled receptor</keyword>
<keyword evidence="10" id="KW-0807">Transducer</keyword>
<dbReference type="InterPro" id="IPR050332">
    <property type="entry name" value="GPCR_2"/>
</dbReference>
<gene>
    <name evidence="14" type="ORF">O3G_MSEX002721</name>
</gene>
<keyword evidence="9" id="KW-0325">Glycoprotein</keyword>
<evidence type="ECO:0000256" key="6">
    <source>
        <dbReference type="ARBA" id="ARBA00023040"/>
    </source>
</evidence>
<evidence type="ECO:0000313" key="15">
    <source>
        <dbReference type="Proteomes" id="UP000791440"/>
    </source>
</evidence>
<dbReference type="AlphaFoldDB" id="A0A921YQQ0"/>
<dbReference type="PROSITE" id="PS00649">
    <property type="entry name" value="G_PROTEIN_RECEP_F2_1"/>
    <property type="match status" value="1"/>
</dbReference>
<evidence type="ECO:0000256" key="5">
    <source>
        <dbReference type="ARBA" id="ARBA00022989"/>
    </source>
</evidence>
<keyword evidence="7 11" id="KW-0472">Membrane</keyword>
<dbReference type="SUPFAM" id="SSF111418">
    <property type="entry name" value="Hormone receptor domain"/>
    <property type="match status" value="1"/>
</dbReference>
<evidence type="ECO:0000256" key="9">
    <source>
        <dbReference type="ARBA" id="ARBA00023180"/>
    </source>
</evidence>
<dbReference type="InterPro" id="IPR036445">
    <property type="entry name" value="GPCR_2_extracell_dom_sf"/>
</dbReference>
<feature type="transmembrane region" description="Helical" evidence="11">
    <location>
        <begin position="381"/>
        <end position="398"/>
    </location>
</feature>
<proteinExistence type="inferred from homology"/>
<dbReference type="PROSITE" id="PS50261">
    <property type="entry name" value="G_PROTEIN_RECEP_F2_4"/>
    <property type="match status" value="1"/>
</dbReference>
<dbReference type="PROSITE" id="PS00650">
    <property type="entry name" value="G_PROTEIN_RECEP_F2_2"/>
    <property type="match status" value="1"/>
</dbReference>
<keyword evidence="5 11" id="KW-1133">Transmembrane helix</keyword>
<comment type="similarity">
    <text evidence="2">Belongs to the G-protein coupled receptor 2 family.</text>
</comment>
<dbReference type="Gene3D" id="1.20.1070.10">
    <property type="entry name" value="Rhodopsin 7-helix transmembrane proteins"/>
    <property type="match status" value="1"/>
</dbReference>
<feature type="transmembrane region" description="Helical" evidence="11">
    <location>
        <begin position="341"/>
        <end position="361"/>
    </location>
</feature>
<feature type="domain" description="G-protein coupled receptors family 2 profile 2" evidence="13">
    <location>
        <begin position="131"/>
        <end position="399"/>
    </location>
</feature>
<evidence type="ECO:0000256" key="3">
    <source>
        <dbReference type="ARBA" id="ARBA00022475"/>
    </source>
</evidence>
<dbReference type="GO" id="GO:0007166">
    <property type="term" value="P:cell surface receptor signaling pathway"/>
    <property type="evidence" value="ECO:0007669"/>
    <property type="project" value="InterPro"/>
</dbReference>
<feature type="transmembrane region" description="Helical" evidence="11">
    <location>
        <begin position="255"/>
        <end position="277"/>
    </location>
</feature>
<dbReference type="PANTHER" id="PTHR45620:SF17">
    <property type="entry name" value="PDF RECEPTOR"/>
    <property type="match status" value="1"/>
</dbReference>
<feature type="transmembrane region" description="Helical" evidence="11">
    <location>
        <begin position="297"/>
        <end position="320"/>
    </location>
</feature>
<feature type="transmembrane region" description="Helical" evidence="11">
    <location>
        <begin position="166"/>
        <end position="184"/>
    </location>
</feature>
<organism evidence="14 15">
    <name type="scientific">Manduca sexta</name>
    <name type="common">Tobacco hawkmoth</name>
    <name type="synonym">Tobacco hornworm</name>
    <dbReference type="NCBI Taxonomy" id="7130"/>
    <lineage>
        <taxon>Eukaryota</taxon>
        <taxon>Metazoa</taxon>
        <taxon>Ecdysozoa</taxon>
        <taxon>Arthropoda</taxon>
        <taxon>Hexapoda</taxon>
        <taxon>Insecta</taxon>
        <taxon>Pterygota</taxon>
        <taxon>Neoptera</taxon>
        <taxon>Endopterygota</taxon>
        <taxon>Lepidoptera</taxon>
        <taxon>Glossata</taxon>
        <taxon>Ditrysia</taxon>
        <taxon>Bombycoidea</taxon>
        <taxon>Sphingidae</taxon>
        <taxon>Sphinginae</taxon>
        <taxon>Sphingini</taxon>
        <taxon>Manduca</taxon>
    </lineage>
</organism>
<comment type="caution">
    <text evidence="14">The sequence shown here is derived from an EMBL/GenBank/DDBJ whole genome shotgun (WGS) entry which is preliminary data.</text>
</comment>
<dbReference type="Pfam" id="PF02793">
    <property type="entry name" value="HRM"/>
    <property type="match status" value="1"/>
</dbReference>
<dbReference type="GO" id="GO:0007188">
    <property type="term" value="P:adenylate cyclase-modulating G protein-coupled receptor signaling pathway"/>
    <property type="evidence" value="ECO:0007669"/>
    <property type="project" value="TreeGrafter"/>
</dbReference>
<dbReference type="Pfam" id="PF00002">
    <property type="entry name" value="7tm_2"/>
    <property type="match status" value="1"/>
</dbReference>
<evidence type="ECO:0008006" key="16">
    <source>
        <dbReference type="Google" id="ProtNLM"/>
    </source>
</evidence>
<dbReference type="Proteomes" id="UP000791440">
    <property type="component" value="Unassembled WGS sequence"/>
</dbReference>
<keyword evidence="15" id="KW-1185">Reference proteome</keyword>
<comment type="subcellular location">
    <subcellularLocation>
        <location evidence="1">Cell membrane</location>
        <topology evidence="1">Multi-pass membrane protein</topology>
    </subcellularLocation>
</comment>
<dbReference type="GO" id="GO:0008528">
    <property type="term" value="F:G protein-coupled peptide receptor activity"/>
    <property type="evidence" value="ECO:0007669"/>
    <property type="project" value="TreeGrafter"/>
</dbReference>
<feature type="domain" description="G-protein coupled receptors family 2 profile 1" evidence="12">
    <location>
        <begin position="20"/>
        <end position="105"/>
    </location>
</feature>
<dbReference type="SMART" id="SM00008">
    <property type="entry name" value="HormR"/>
    <property type="match status" value="1"/>
</dbReference>
<dbReference type="SUPFAM" id="SSF81321">
    <property type="entry name" value="Family A G protein-coupled receptor-like"/>
    <property type="match status" value="1"/>
</dbReference>
<dbReference type="Gene3D" id="4.10.1240.10">
    <property type="entry name" value="GPCR, family 2, extracellular hormone receptor domain"/>
    <property type="match status" value="1"/>
</dbReference>
<protein>
    <recommendedName>
        <fullName evidence="16">PDF receptor</fullName>
    </recommendedName>
</protein>
<dbReference type="OrthoDB" id="5967113at2759"/>
<evidence type="ECO:0000256" key="2">
    <source>
        <dbReference type="ARBA" id="ARBA00005314"/>
    </source>
</evidence>
<dbReference type="InterPro" id="IPR017981">
    <property type="entry name" value="GPCR_2-like_7TM"/>
</dbReference>